<protein>
    <submittedName>
        <fullName evidence="2">DUF3893 domain-containing protein</fullName>
    </submittedName>
</protein>
<evidence type="ECO:0000313" key="3">
    <source>
        <dbReference type="Proteomes" id="UP000308444"/>
    </source>
</evidence>
<accession>A0A9X9A262</accession>
<proteinExistence type="predicted"/>
<dbReference type="EMBL" id="SZOH01003601">
    <property type="protein sequence ID" value="TKI89856.1"/>
    <property type="molecule type" value="Genomic_DNA"/>
</dbReference>
<evidence type="ECO:0000313" key="2">
    <source>
        <dbReference type="EMBL" id="TKI89856.1"/>
    </source>
</evidence>
<dbReference type="AlphaFoldDB" id="A0A9X9A262"/>
<dbReference type="Proteomes" id="UP000308444">
    <property type="component" value="Unassembled WGS sequence"/>
</dbReference>
<evidence type="ECO:0000259" key="1">
    <source>
        <dbReference type="Pfam" id="PF13032"/>
    </source>
</evidence>
<sequence length="84" mass="9842">YILEILPLGVKPVERDCIAKMIHYMCCNSSMLSKKNVHMTYSMHMEKVIKSYITDIDAREFKEFDDELDVDVVKVEKKDSIILL</sequence>
<dbReference type="InterPro" id="IPR024996">
    <property type="entry name" value="RNaseH_pPIWI_RE"/>
</dbReference>
<gene>
    <name evidence="2" type="ORF">FC695_35310</name>
</gene>
<organism evidence="2 3">
    <name type="scientific">Bacillus cereus</name>
    <dbReference type="NCBI Taxonomy" id="1396"/>
    <lineage>
        <taxon>Bacteria</taxon>
        <taxon>Bacillati</taxon>
        <taxon>Bacillota</taxon>
        <taxon>Bacilli</taxon>
        <taxon>Bacillales</taxon>
        <taxon>Bacillaceae</taxon>
        <taxon>Bacillus</taxon>
        <taxon>Bacillus cereus group</taxon>
    </lineage>
</organism>
<reference evidence="2 3" key="1">
    <citation type="journal article" date="2019" name="Environ. Microbiol.">
        <title>An active ?-lactamase is a part of an orchestrated cell wall stress resistance network of Bacillus subtilis and related rhizosphere species.</title>
        <authorList>
            <person name="Bucher T."/>
            <person name="Keren-Paz A."/>
            <person name="Hausser J."/>
            <person name="Olender T."/>
            <person name="Cytryn E."/>
            <person name="Kolodkin-Gal I."/>
        </authorList>
    </citation>
    <scope>NUCLEOTIDE SEQUENCE [LARGE SCALE GENOMIC DNA]</scope>
    <source>
        <strain evidence="2 3">I32</strain>
    </source>
</reference>
<feature type="non-terminal residue" evidence="2">
    <location>
        <position position="1"/>
    </location>
</feature>
<feature type="domain" description="pPIWI-RE RNaseH" evidence="1">
    <location>
        <begin position="2"/>
        <end position="55"/>
    </location>
</feature>
<comment type="caution">
    <text evidence="2">The sequence shown here is derived from an EMBL/GenBank/DDBJ whole genome shotgun (WGS) entry which is preliminary data.</text>
</comment>
<name>A0A9X9A262_BACCE</name>
<dbReference type="Pfam" id="PF13032">
    <property type="entry name" value="RNaseH_pPIWI_RE"/>
    <property type="match status" value="1"/>
</dbReference>